<gene>
    <name evidence="1" type="ORF">OZSIB_0391</name>
</gene>
<dbReference type="AlphaFoldDB" id="A0A367ZMR5"/>
<evidence type="ECO:0000313" key="1">
    <source>
        <dbReference type="EMBL" id="RCK79049.1"/>
    </source>
</evidence>
<sequence length="103" mass="11444">MLADPEKLDWEFLEHEAAIANLVRLTKMFESPELINDGDDTSPSKRIIKEIPDYEGKKASAGPLVVAKIGLPQLRAKCPHFSEWLGKLERLVSGQGQPPPPQN</sequence>
<proteinExistence type="predicted"/>
<dbReference type="InterPro" id="IPR025455">
    <property type="entry name" value="DUF4276"/>
</dbReference>
<dbReference type="Proteomes" id="UP000252355">
    <property type="component" value="Unassembled WGS sequence"/>
</dbReference>
<dbReference type="Pfam" id="PF14103">
    <property type="entry name" value="DUF4276"/>
    <property type="match status" value="1"/>
</dbReference>
<accession>A0A367ZMR5</accession>
<organism evidence="1 2">
    <name type="scientific">Candidatus Ozemobacter sibiricus</name>
    <dbReference type="NCBI Taxonomy" id="2268124"/>
    <lineage>
        <taxon>Bacteria</taxon>
        <taxon>Candidatus Ozemobacteria</taxon>
        <taxon>Candidatus Ozemobacterales</taxon>
        <taxon>Candidatus Ozemobacteraceae</taxon>
        <taxon>Candidatus Ozemobacter</taxon>
    </lineage>
</organism>
<comment type="caution">
    <text evidence="1">The sequence shown here is derived from an EMBL/GenBank/DDBJ whole genome shotgun (WGS) entry which is preliminary data.</text>
</comment>
<protein>
    <recommendedName>
        <fullName evidence="3">DUF4276 family protein</fullName>
    </recommendedName>
</protein>
<reference evidence="1 2" key="1">
    <citation type="submission" date="2018-05" db="EMBL/GenBank/DDBJ databases">
        <title>A metagenomic window into the 2 km-deep terrestrial subsurface aquifer revealed taxonomically and functionally diverse microbial community comprising novel uncultured bacterial lineages.</title>
        <authorList>
            <person name="Kadnikov V.V."/>
            <person name="Mardanov A.V."/>
            <person name="Beletsky A.V."/>
            <person name="Banks D."/>
            <person name="Pimenov N.V."/>
            <person name="Frank Y.A."/>
            <person name="Karnachuk O.V."/>
            <person name="Ravin N.V."/>
        </authorList>
    </citation>
    <scope>NUCLEOTIDE SEQUENCE [LARGE SCALE GENOMIC DNA]</scope>
    <source>
        <strain evidence="1">BY5</strain>
    </source>
</reference>
<evidence type="ECO:0000313" key="2">
    <source>
        <dbReference type="Proteomes" id="UP000252355"/>
    </source>
</evidence>
<name>A0A367ZMR5_9BACT</name>
<evidence type="ECO:0008006" key="3">
    <source>
        <dbReference type="Google" id="ProtNLM"/>
    </source>
</evidence>
<dbReference type="EMBL" id="QOQW01000016">
    <property type="protein sequence ID" value="RCK79049.1"/>
    <property type="molecule type" value="Genomic_DNA"/>
</dbReference>